<evidence type="ECO:0000313" key="2">
    <source>
        <dbReference type="EMBL" id="AZS26385.1"/>
    </source>
</evidence>
<reference evidence="3 5" key="2">
    <citation type="journal article" date="2021" name="PeerJ">
        <title>Analysis of 44 Vibrio anguillarum genomes reveals high genetic diversity.</title>
        <authorList>
            <person name="Hansen M.J."/>
            <person name="Dalsgaard I."/>
        </authorList>
    </citation>
    <scope>NUCLEOTIDE SEQUENCE [LARGE SCALE GENOMIC DNA]</scope>
    <source>
        <strain evidence="3 5">040915-1/1B</strain>
    </source>
</reference>
<evidence type="ECO:0000313" key="5">
    <source>
        <dbReference type="Proteomes" id="UP000726136"/>
    </source>
</evidence>
<dbReference type="AlphaFoldDB" id="A0A7U6FSF1"/>
<reference evidence="2 4" key="1">
    <citation type="submission" date="2018-12" db="EMBL/GenBank/DDBJ databases">
        <title>Characterization and Draft Genome of Vibrio anguillarum J360 Marine Pathogen Isolated from an Outbreak in Lumpfish (Cyclopterus lumpus).</title>
        <authorList>
            <person name="Vasquez J.I."/>
            <person name="Cao T."/>
            <person name="Chakraborty S."/>
            <person name="Gnanagobal H."/>
            <person name="Wescot J."/>
            <person name="Boyce D."/>
            <person name="Santander J."/>
        </authorList>
    </citation>
    <scope>NUCLEOTIDE SEQUENCE [LARGE SCALE GENOMIC DNA]</scope>
    <source>
        <strain evidence="2 4">J360</strain>
    </source>
</reference>
<dbReference type="EMBL" id="CP034672">
    <property type="protein sequence ID" value="AZS26385.1"/>
    <property type="molecule type" value="Genomic_DNA"/>
</dbReference>
<keyword evidence="5" id="KW-1185">Reference proteome</keyword>
<gene>
    <name evidence="1" type="ORF">DYL72_15095</name>
    <name evidence="2" type="ORF">DYL72_15895</name>
    <name evidence="3" type="ORF">EAY46_15690</name>
</gene>
<proteinExistence type="predicted"/>
<name>A0A7U6FSF1_VIBAN</name>
<dbReference type="Proteomes" id="UP000726136">
    <property type="component" value="Unassembled WGS sequence"/>
</dbReference>
<evidence type="ECO:0000313" key="3">
    <source>
        <dbReference type="EMBL" id="MBF4374512.1"/>
    </source>
</evidence>
<protein>
    <submittedName>
        <fullName evidence="2">Uncharacterized protein</fullName>
    </submittedName>
</protein>
<evidence type="ECO:0000313" key="4">
    <source>
        <dbReference type="Proteomes" id="UP000256923"/>
    </source>
</evidence>
<dbReference type="RefSeq" id="WP_116285066.1">
    <property type="nucleotide sequence ID" value="NZ_CP034672.1"/>
</dbReference>
<dbReference type="Proteomes" id="UP000256923">
    <property type="component" value="Chromosome 1"/>
</dbReference>
<organism evidence="2 4">
    <name type="scientific">Vibrio anguillarum</name>
    <name type="common">Listonella anguillarum</name>
    <dbReference type="NCBI Taxonomy" id="55601"/>
    <lineage>
        <taxon>Bacteria</taxon>
        <taxon>Pseudomonadati</taxon>
        <taxon>Pseudomonadota</taxon>
        <taxon>Gammaproteobacteria</taxon>
        <taxon>Vibrionales</taxon>
        <taxon>Vibrionaceae</taxon>
        <taxon>Vibrio</taxon>
    </lineage>
</organism>
<sequence length="138" mass="15803">MNDKWCYSFDGSNFSNGTFETDKLALADAQREGLCRNKENNDEAIKHIFIAPCRLAENKTMFPDADLIIEHMNCQAEDIGGQYASSYPDVSDEETDSLTIQLHELLEKWCEKCQVFPTFFTVHASSKYDLHTLKPIKQ</sequence>
<evidence type="ECO:0000313" key="1">
    <source>
        <dbReference type="EMBL" id="AZS26232.1"/>
    </source>
</evidence>
<dbReference type="EMBL" id="CP034672">
    <property type="protein sequence ID" value="AZS26232.1"/>
    <property type="molecule type" value="Genomic_DNA"/>
</dbReference>
<accession>A0A7U6FSF1</accession>
<dbReference type="EMBL" id="RDPI01000019">
    <property type="protein sequence ID" value="MBF4374512.1"/>
    <property type="molecule type" value="Genomic_DNA"/>
</dbReference>